<evidence type="ECO:0000313" key="2">
    <source>
        <dbReference type="Proteomes" id="UP000053676"/>
    </source>
</evidence>
<evidence type="ECO:0000313" key="1">
    <source>
        <dbReference type="EMBL" id="ETN72888.1"/>
    </source>
</evidence>
<dbReference type="KEGG" id="nai:NECAME_13696"/>
<organism evidence="1 2">
    <name type="scientific">Necator americanus</name>
    <name type="common">Human hookworm</name>
    <dbReference type="NCBI Taxonomy" id="51031"/>
    <lineage>
        <taxon>Eukaryota</taxon>
        <taxon>Metazoa</taxon>
        <taxon>Ecdysozoa</taxon>
        <taxon>Nematoda</taxon>
        <taxon>Chromadorea</taxon>
        <taxon>Rhabditida</taxon>
        <taxon>Rhabditina</taxon>
        <taxon>Rhabditomorpha</taxon>
        <taxon>Strongyloidea</taxon>
        <taxon>Ancylostomatidae</taxon>
        <taxon>Bunostominae</taxon>
        <taxon>Necator</taxon>
    </lineage>
</organism>
<name>W2STR4_NECAM</name>
<gene>
    <name evidence="1" type="ORF">NECAME_13696</name>
</gene>
<accession>W2STR4</accession>
<sequence length="77" mass="8047">MIEKQQRVGKVSAEQFGSYAVFTQGLNRGDGCDADINATKLLHRSADDPNGINEEVLADAADASAQFSASGGDCICP</sequence>
<keyword evidence="2" id="KW-1185">Reference proteome</keyword>
<dbReference type="AlphaFoldDB" id="W2STR4"/>
<reference evidence="2" key="1">
    <citation type="journal article" date="2014" name="Nat. Genet.">
        <title>Genome of the human hookworm Necator americanus.</title>
        <authorList>
            <person name="Tang Y.T."/>
            <person name="Gao X."/>
            <person name="Rosa B.A."/>
            <person name="Abubucker S."/>
            <person name="Hallsworth-Pepin K."/>
            <person name="Martin J."/>
            <person name="Tyagi R."/>
            <person name="Heizer E."/>
            <person name="Zhang X."/>
            <person name="Bhonagiri-Palsikar V."/>
            <person name="Minx P."/>
            <person name="Warren W.C."/>
            <person name="Wang Q."/>
            <person name="Zhan B."/>
            <person name="Hotez P.J."/>
            <person name="Sternberg P.W."/>
            <person name="Dougall A."/>
            <person name="Gaze S.T."/>
            <person name="Mulvenna J."/>
            <person name="Sotillo J."/>
            <person name="Ranganathan S."/>
            <person name="Rabelo E.M."/>
            <person name="Wilson R.K."/>
            <person name="Felgner P.L."/>
            <person name="Bethony J."/>
            <person name="Hawdon J.M."/>
            <person name="Gasser R.B."/>
            <person name="Loukas A."/>
            <person name="Mitreva M."/>
        </authorList>
    </citation>
    <scope>NUCLEOTIDE SEQUENCE [LARGE SCALE GENOMIC DNA]</scope>
</reference>
<proteinExistence type="predicted"/>
<protein>
    <submittedName>
        <fullName evidence="1">Uncharacterized protein</fullName>
    </submittedName>
</protein>
<dbReference type="Proteomes" id="UP000053676">
    <property type="component" value="Unassembled WGS sequence"/>
</dbReference>
<dbReference type="EMBL" id="KI662648">
    <property type="protein sequence ID" value="ETN72888.1"/>
    <property type="molecule type" value="Genomic_DNA"/>
</dbReference>